<proteinExistence type="predicted"/>
<organism evidence="1 2">
    <name type="scientific">Rotaria sordida</name>
    <dbReference type="NCBI Taxonomy" id="392033"/>
    <lineage>
        <taxon>Eukaryota</taxon>
        <taxon>Metazoa</taxon>
        <taxon>Spiralia</taxon>
        <taxon>Gnathifera</taxon>
        <taxon>Rotifera</taxon>
        <taxon>Eurotatoria</taxon>
        <taxon>Bdelloidea</taxon>
        <taxon>Philodinida</taxon>
        <taxon>Philodinidae</taxon>
        <taxon>Rotaria</taxon>
    </lineage>
</organism>
<reference evidence="1" key="1">
    <citation type="submission" date="2021-02" db="EMBL/GenBank/DDBJ databases">
        <authorList>
            <person name="Nowell W R."/>
        </authorList>
    </citation>
    <scope>NUCLEOTIDE SEQUENCE</scope>
</reference>
<dbReference type="Proteomes" id="UP000663836">
    <property type="component" value="Unassembled WGS sequence"/>
</dbReference>
<sequence>MISIAHGPLTSASERAAYTKFPTGNHVSISDNQRKALPDVNWVKTVYNGIEVDKFDFNPTPT</sequence>
<protein>
    <submittedName>
        <fullName evidence="1">Uncharacterized protein</fullName>
    </submittedName>
</protein>
<feature type="non-terminal residue" evidence="1">
    <location>
        <position position="62"/>
    </location>
</feature>
<comment type="caution">
    <text evidence="1">The sequence shown here is derived from an EMBL/GenBank/DDBJ whole genome shotgun (WGS) entry which is preliminary data.</text>
</comment>
<dbReference type="AlphaFoldDB" id="A0A820D9L6"/>
<gene>
    <name evidence="1" type="ORF">JBS370_LOCUS37579</name>
</gene>
<evidence type="ECO:0000313" key="2">
    <source>
        <dbReference type="Proteomes" id="UP000663836"/>
    </source>
</evidence>
<accession>A0A820D9L6</accession>
<name>A0A820D9L6_9BILA</name>
<dbReference type="EMBL" id="CAJOBD010017735">
    <property type="protein sequence ID" value="CAF4224109.1"/>
    <property type="molecule type" value="Genomic_DNA"/>
</dbReference>
<evidence type="ECO:0000313" key="1">
    <source>
        <dbReference type="EMBL" id="CAF4224109.1"/>
    </source>
</evidence>